<keyword evidence="3" id="KW-1185">Reference proteome</keyword>
<dbReference type="OrthoDB" id="4356994at2759"/>
<accession>A0A1V6T3M2</accession>
<dbReference type="EMBL" id="MLQL01000015">
    <property type="protein sequence ID" value="OQE20862.1"/>
    <property type="molecule type" value="Genomic_DNA"/>
</dbReference>
<evidence type="ECO:0008006" key="4">
    <source>
        <dbReference type="Google" id="ProtNLM"/>
    </source>
</evidence>
<organism evidence="2 3">
    <name type="scientific">Penicillium flavigenum</name>
    <dbReference type="NCBI Taxonomy" id="254877"/>
    <lineage>
        <taxon>Eukaryota</taxon>
        <taxon>Fungi</taxon>
        <taxon>Dikarya</taxon>
        <taxon>Ascomycota</taxon>
        <taxon>Pezizomycotina</taxon>
        <taxon>Eurotiomycetes</taxon>
        <taxon>Eurotiomycetidae</taxon>
        <taxon>Eurotiales</taxon>
        <taxon>Aspergillaceae</taxon>
        <taxon>Penicillium</taxon>
    </lineage>
</organism>
<reference evidence="3" key="1">
    <citation type="journal article" date="2017" name="Nat. Microbiol.">
        <title>Global analysis of biosynthetic gene clusters reveals vast potential of secondary metabolite production in Penicillium species.</title>
        <authorList>
            <person name="Nielsen J.C."/>
            <person name="Grijseels S."/>
            <person name="Prigent S."/>
            <person name="Ji B."/>
            <person name="Dainat J."/>
            <person name="Nielsen K.F."/>
            <person name="Frisvad J.C."/>
            <person name="Workman M."/>
            <person name="Nielsen J."/>
        </authorList>
    </citation>
    <scope>NUCLEOTIDE SEQUENCE [LARGE SCALE GENOMIC DNA]</scope>
    <source>
        <strain evidence="3">IBT 14082</strain>
    </source>
</reference>
<feature type="compositionally biased region" description="Basic and acidic residues" evidence="1">
    <location>
        <begin position="15"/>
        <end position="29"/>
    </location>
</feature>
<protein>
    <recommendedName>
        <fullName evidence="4">Aflatoxin regulatory protein domain-containing protein</fullName>
    </recommendedName>
</protein>
<dbReference type="STRING" id="254877.A0A1V6T3M2"/>
<gene>
    <name evidence="2" type="ORF">PENFLA_c015G07558</name>
</gene>
<evidence type="ECO:0000313" key="3">
    <source>
        <dbReference type="Proteomes" id="UP000191342"/>
    </source>
</evidence>
<feature type="region of interest" description="Disordered" evidence="1">
    <location>
        <begin position="1"/>
        <end position="29"/>
    </location>
</feature>
<proteinExistence type="predicted"/>
<sequence>MGLECVYPETQGRNKRQENSKNHRAGIRRDANLATRIACDEAEPGERTGQVKYLGLDDLHNNKLGDGCIDESLFTPWILDTPMQHSLDGRSSSSSSGIPTPAVDTITLSKSPLLARSRSATVASSDQLPGLPAADTSLASLLRPSTTASTGDPESWQRSHIADDDFAWEETANGHRTVGSRWDAMSLEPLGKPPAGSGSCCCLLDSVSFLERLSSRTASRESRMDLLLADVRNSIETLAIFISCERCAARVEQNMLLAMAARQIGAICGKMANYCKAMHRCGFGNINSSQQKAEPVSSPVPVDISVSTYRVNQREKLHVLESLVTLQIMDFQRQINTIKSRYRDQPNKGQTEALNEAENYVKLAQVSISSNS</sequence>
<dbReference type="AlphaFoldDB" id="A0A1V6T3M2"/>
<evidence type="ECO:0000256" key="1">
    <source>
        <dbReference type="SAM" id="MobiDB-lite"/>
    </source>
</evidence>
<dbReference type="Proteomes" id="UP000191342">
    <property type="component" value="Unassembled WGS sequence"/>
</dbReference>
<evidence type="ECO:0000313" key="2">
    <source>
        <dbReference type="EMBL" id="OQE20862.1"/>
    </source>
</evidence>
<comment type="caution">
    <text evidence="2">The sequence shown here is derived from an EMBL/GenBank/DDBJ whole genome shotgun (WGS) entry which is preliminary data.</text>
</comment>
<name>A0A1V6T3M2_9EURO</name>